<protein>
    <submittedName>
        <fullName evidence="2">Uncharacterized protein</fullName>
    </submittedName>
</protein>
<sequence>MFVLSNRTGGIPSTVNSTCRFRMSEVKGEFCDSKPMKQYGGSFIEIQTVLKIHVVDSIVYDKDKDVDTANRSFDCGPKICSKNTTSFYHGNTNRVHSDLTGENDGRVEKEFDTTKTIKSPVNTEPSEKQSQEEAAIVSTTASISR</sequence>
<evidence type="ECO:0000313" key="3">
    <source>
        <dbReference type="Proteomes" id="UP000708208"/>
    </source>
</evidence>
<organism evidence="2 3">
    <name type="scientific">Allacma fusca</name>
    <dbReference type="NCBI Taxonomy" id="39272"/>
    <lineage>
        <taxon>Eukaryota</taxon>
        <taxon>Metazoa</taxon>
        <taxon>Ecdysozoa</taxon>
        <taxon>Arthropoda</taxon>
        <taxon>Hexapoda</taxon>
        <taxon>Collembola</taxon>
        <taxon>Symphypleona</taxon>
        <taxon>Sminthuridae</taxon>
        <taxon>Allacma</taxon>
    </lineage>
</organism>
<feature type="compositionally biased region" description="Basic and acidic residues" evidence="1">
    <location>
        <begin position="95"/>
        <end position="115"/>
    </location>
</feature>
<dbReference type="Proteomes" id="UP000708208">
    <property type="component" value="Unassembled WGS sequence"/>
</dbReference>
<comment type="caution">
    <text evidence="2">The sequence shown here is derived from an EMBL/GenBank/DDBJ whole genome shotgun (WGS) entry which is preliminary data.</text>
</comment>
<accession>A0A8J2JR63</accession>
<dbReference type="EMBL" id="CAJVCH010126053">
    <property type="protein sequence ID" value="CAG7725722.1"/>
    <property type="molecule type" value="Genomic_DNA"/>
</dbReference>
<gene>
    <name evidence="2" type="ORF">AFUS01_LOCUS14669</name>
</gene>
<proteinExistence type="predicted"/>
<evidence type="ECO:0000313" key="2">
    <source>
        <dbReference type="EMBL" id="CAG7725722.1"/>
    </source>
</evidence>
<feature type="region of interest" description="Disordered" evidence="1">
    <location>
        <begin position="91"/>
        <end position="145"/>
    </location>
</feature>
<dbReference type="AlphaFoldDB" id="A0A8J2JR63"/>
<keyword evidence="3" id="KW-1185">Reference proteome</keyword>
<evidence type="ECO:0000256" key="1">
    <source>
        <dbReference type="SAM" id="MobiDB-lite"/>
    </source>
</evidence>
<name>A0A8J2JR63_9HEXA</name>
<reference evidence="2" key="1">
    <citation type="submission" date="2021-06" db="EMBL/GenBank/DDBJ databases">
        <authorList>
            <person name="Hodson N. C."/>
            <person name="Mongue J. A."/>
            <person name="Jaron S. K."/>
        </authorList>
    </citation>
    <scope>NUCLEOTIDE SEQUENCE</scope>
</reference>